<comment type="caution">
    <text evidence="3">The sequence shown here is derived from an EMBL/GenBank/DDBJ whole genome shotgun (WGS) entry which is preliminary data.</text>
</comment>
<dbReference type="Proteomes" id="UP000006415">
    <property type="component" value="Unassembled WGS sequence"/>
</dbReference>
<organism evidence="3 4">
    <name type="scientific">Scardovia wiggsiae F0424</name>
    <dbReference type="NCBI Taxonomy" id="857290"/>
    <lineage>
        <taxon>Bacteria</taxon>
        <taxon>Bacillati</taxon>
        <taxon>Actinomycetota</taxon>
        <taxon>Actinomycetes</taxon>
        <taxon>Bifidobacteriales</taxon>
        <taxon>Bifidobacteriaceae</taxon>
        <taxon>Scardovia</taxon>
    </lineage>
</organism>
<evidence type="ECO:0008006" key="5">
    <source>
        <dbReference type="Google" id="ProtNLM"/>
    </source>
</evidence>
<evidence type="ECO:0000256" key="2">
    <source>
        <dbReference type="SAM" id="Phobius"/>
    </source>
</evidence>
<dbReference type="RefSeq" id="WP_007147475.1">
    <property type="nucleotide sequence ID" value="NZ_AKCI01000001.1"/>
</dbReference>
<feature type="compositionally biased region" description="Basic residues" evidence="1">
    <location>
        <begin position="158"/>
        <end position="167"/>
    </location>
</feature>
<sequence>MKARFTPWWHLAVALLLGLLAGGFLEFLTEQANIYLLGVPWFISVILLLVGCIILWFAWQVRRYAKGDRKEINPQQAVNTLIMSKALSLACSALTGWYGGQLLLSLPHVQIEYYRSAVIQCAIAIAVCIADVIFGIVGERWCRRPPSPGPEHPETKRKAAHKKRRARAAGESNVRRA</sequence>
<keyword evidence="2" id="KW-1133">Transmembrane helix</keyword>
<keyword evidence="4" id="KW-1185">Reference proteome</keyword>
<proteinExistence type="predicted"/>
<dbReference type="EMBL" id="AGZS01000001">
    <property type="protein sequence ID" value="EJD65643.1"/>
    <property type="molecule type" value="Genomic_DNA"/>
</dbReference>
<feature type="transmembrane region" description="Helical" evidence="2">
    <location>
        <begin position="35"/>
        <end position="59"/>
    </location>
</feature>
<evidence type="ECO:0000256" key="1">
    <source>
        <dbReference type="SAM" id="MobiDB-lite"/>
    </source>
</evidence>
<dbReference type="OrthoDB" id="3242755at2"/>
<dbReference type="STRING" id="857290.HMPREF9156_00407"/>
<name>J0DH14_9BIFI</name>
<feature type="transmembrane region" description="Helical" evidence="2">
    <location>
        <begin position="80"/>
        <end position="97"/>
    </location>
</feature>
<dbReference type="HOGENOM" id="CLU_123281_0_2_11"/>
<keyword evidence="2" id="KW-0812">Transmembrane</keyword>
<gene>
    <name evidence="3" type="ORF">HMPREF9156_00407</name>
</gene>
<dbReference type="InterPro" id="IPR021517">
    <property type="entry name" value="DUF3180"/>
</dbReference>
<protein>
    <recommendedName>
        <fullName evidence="5">DUF3180 domain-containing protein</fullName>
    </recommendedName>
</protein>
<evidence type="ECO:0000313" key="4">
    <source>
        <dbReference type="Proteomes" id="UP000006415"/>
    </source>
</evidence>
<evidence type="ECO:0000313" key="3">
    <source>
        <dbReference type="EMBL" id="EJD65643.1"/>
    </source>
</evidence>
<feature type="region of interest" description="Disordered" evidence="1">
    <location>
        <begin position="144"/>
        <end position="177"/>
    </location>
</feature>
<dbReference type="eggNOG" id="ENOG5033CMQ">
    <property type="taxonomic scope" value="Bacteria"/>
</dbReference>
<dbReference type="AlphaFoldDB" id="J0DH14"/>
<reference evidence="3 4" key="1">
    <citation type="submission" date="2012-01" db="EMBL/GenBank/DDBJ databases">
        <title>The Genome Sequence of Scardovia wiggsiae F0424.</title>
        <authorList>
            <consortium name="The Broad Institute Genome Sequencing Platform"/>
            <person name="Earl A."/>
            <person name="Ward D."/>
            <person name="Feldgarden M."/>
            <person name="Gevers D."/>
            <person name="Izard J."/>
            <person name="Ganesan A."/>
            <person name="Baranova O.V."/>
            <person name="Blanton J.M."/>
            <person name="Tanner A.C."/>
            <person name="Mathney J."/>
            <person name="Dewhirst F.E."/>
            <person name="Young S.K."/>
            <person name="Zeng Q."/>
            <person name="Gargeya S."/>
            <person name="Fitzgerald M."/>
            <person name="Haas B."/>
            <person name="Abouelleil A."/>
            <person name="Alvarado L."/>
            <person name="Arachchi H.M."/>
            <person name="Berlin A."/>
            <person name="Chapman S.B."/>
            <person name="Gearin G."/>
            <person name="Goldberg J."/>
            <person name="Griggs A."/>
            <person name="Gujja S."/>
            <person name="Hansen M."/>
            <person name="Heiman D."/>
            <person name="Howarth C."/>
            <person name="Larimer J."/>
            <person name="Lui A."/>
            <person name="MacDonald P.J.P."/>
            <person name="McCowen C."/>
            <person name="Montmayeur A."/>
            <person name="Murphy C."/>
            <person name="Neiman D."/>
            <person name="Pearson M."/>
            <person name="Priest M."/>
            <person name="Roberts A."/>
            <person name="Saif S."/>
            <person name="Shea T."/>
            <person name="Sisk P."/>
            <person name="Stolte C."/>
            <person name="Sykes S."/>
            <person name="Wortman J."/>
            <person name="Nusbaum C."/>
            <person name="Birren B."/>
        </authorList>
    </citation>
    <scope>NUCLEOTIDE SEQUENCE [LARGE SCALE GENOMIC DNA]</scope>
    <source>
        <strain evidence="3 4">F0424</strain>
    </source>
</reference>
<dbReference type="Pfam" id="PF11377">
    <property type="entry name" value="DUF3180"/>
    <property type="match status" value="1"/>
</dbReference>
<feature type="transmembrane region" description="Helical" evidence="2">
    <location>
        <begin position="117"/>
        <end position="137"/>
    </location>
</feature>
<accession>J0DH14</accession>
<keyword evidence="2" id="KW-0472">Membrane</keyword>